<evidence type="ECO:0000256" key="4">
    <source>
        <dbReference type="ARBA" id="ARBA00022679"/>
    </source>
</evidence>
<evidence type="ECO:0000313" key="12">
    <source>
        <dbReference type="Proteomes" id="UP001497383"/>
    </source>
</evidence>
<evidence type="ECO:0000256" key="2">
    <source>
        <dbReference type="ARBA" id="ARBA00009486"/>
    </source>
</evidence>
<evidence type="ECO:0000256" key="7">
    <source>
        <dbReference type="ARBA" id="ARBA00022989"/>
    </source>
</evidence>
<sequence length="592" mass="66954">MVSLEDLKVLDNNNTKILGACVGLISCISIYTLAKVRRQYKNERKLAAFVITCVIALSNLVAWYLLVSSILESHRPSIQFQTEMNTNQDNLVLNDAIYDLPYTKFDVPGFAFFGGNGGGGGDPDNAMEPTCESMQVSSKSPIEASPAFNLNTEADIPQIRNQLRELSLENDAYKLFFQDAEQESEDYILHNKWFKFCGSATWMSQYQVYFMVNRIIYSKYAERSNPTISVLQAQIFDRDWIEIRDYKFPQSSLVFPTVLPHFIDLGEQEEKVIVGSEDPRVILYERQDSVHQIVQEPIIVFNALRTEIGWARAMHIYRPLSDPHKITRLDIKDKQRSQVEKNWAPFMDTHQNKNKDTINFIYNLNPLRVIQCSMGSGECHLISGPQFNQLDANDNAGKLRGGTNIITLPQHFISTTAATTAATTATANTGKTYWLGIARSHITNCGCVSELYRPHFFIMSRISSRGSAFKLEYVSSLVDFNVNPEPWSMDSGQTTCSDGKSVLVPNSIAYVATGEGEDYMGVTFSEADRTNKLIHLKGVLKHVRLILDREGMIEGEHDEKEENVDLINKVLGQCSTFISDEYCKLAKQLLDW</sequence>
<evidence type="ECO:0000256" key="5">
    <source>
        <dbReference type="ARBA" id="ARBA00022692"/>
    </source>
</evidence>
<evidence type="ECO:0000256" key="8">
    <source>
        <dbReference type="ARBA" id="ARBA00023136"/>
    </source>
</evidence>
<feature type="transmembrane region" description="Helical" evidence="10">
    <location>
        <begin position="46"/>
        <end position="66"/>
    </location>
</feature>
<proteinExistence type="inferred from homology"/>
<dbReference type="InterPro" id="IPR021988">
    <property type="entry name" value="BMT1"/>
</dbReference>
<dbReference type="EMBL" id="OZ022407">
    <property type="protein sequence ID" value="CAK9437803.1"/>
    <property type="molecule type" value="Genomic_DNA"/>
</dbReference>
<keyword evidence="7 10" id="KW-1133">Transmembrane helix</keyword>
<evidence type="ECO:0000256" key="10">
    <source>
        <dbReference type="SAM" id="Phobius"/>
    </source>
</evidence>
<dbReference type="GeneID" id="92207377"/>
<feature type="transmembrane region" description="Helical" evidence="10">
    <location>
        <begin position="17"/>
        <end position="34"/>
    </location>
</feature>
<evidence type="ECO:0000256" key="6">
    <source>
        <dbReference type="ARBA" id="ARBA00022968"/>
    </source>
</evidence>
<comment type="similarity">
    <text evidence="2">Belongs to the BMT family.</text>
</comment>
<dbReference type="Proteomes" id="UP001497383">
    <property type="component" value="Chromosome 3"/>
</dbReference>
<keyword evidence="8 10" id="KW-0472">Membrane</keyword>
<accession>A0ABP0ZKN5</accession>
<evidence type="ECO:0000313" key="11">
    <source>
        <dbReference type="EMBL" id="CAK9437803.1"/>
    </source>
</evidence>
<evidence type="ECO:0000256" key="1">
    <source>
        <dbReference type="ARBA" id="ARBA00004606"/>
    </source>
</evidence>
<protein>
    <submittedName>
        <fullName evidence="11">Uncharacterized protein</fullName>
    </submittedName>
</protein>
<keyword evidence="5 10" id="KW-0812">Transmembrane</keyword>
<organism evidence="11 12">
    <name type="scientific">Lodderomyces beijingensis</name>
    <dbReference type="NCBI Taxonomy" id="1775926"/>
    <lineage>
        <taxon>Eukaryota</taxon>
        <taxon>Fungi</taxon>
        <taxon>Dikarya</taxon>
        <taxon>Ascomycota</taxon>
        <taxon>Saccharomycotina</taxon>
        <taxon>Pichiomycetes</taxon>
        <taxon>Debaryomycetaceae</taxon>
        <taxon>Candida/Lodderomyces clade</taxon>
        <taxon>Lodderomyces</taxon>
    </lineage>
</organism>
<evidence type="ECO:0000256" key="3">
    <source>
        <dbReference type="ARBA" id="ARBA00022676"/>
    </source>
</evidence>
<keyword evidence="4" id="KW-0808">Transferase</keyword>
<reference evidence="11 12" key="1">
    <citation type="submission" date="2024-03" db="EMBL/GenBank/DDBJ databases">
        <authorList>
            <person name="Brejova B."/>
        </authorList>
    </citation>
    <scope>NUCLEOTIDE SEQUENCE [LARGE SCALE GENOMIC DNA]</scope>
    <source>
        <strain evidence="11 12">CBS 14171</strain>
    </source>
</reference>
<name>A0ABP0ZKN5_9ASCO</name>
<keyword evidence="12" id="KW-1185">Reference proteome</keyword>
<comment type="subcellular location">
    <subcellularLocation>
        <location evidence="1">Membrane</location>
        <topology evidence="1">Single-pass type II membrane protein</topology>
    </subcellularLocation>
</comment>
<evidence type="ECO:0000256" key="9">
    <source>
        <dbReference type="ARBA" id="ARBA00023316"/>
    </source>
</evidence>
<dbReference type="RefSeq" id="XP_066829119.1">
    <property type="nucleotide sequence ID" value="XM_066972152.1"/>
</dbReference>
<gene>
    <name evidence="11" type="ORF">LODBEIA_P21810</name>
</gene>
<keyword evidence="6" id="KW-0735">Signal-anchor</keyword>
<keyword evidence="9" id="KW-0961">Cell wall biogenesis/degradation</keyword>
<keyword evidence="3" id="KW-0328">Glycosyltransferase</keyword>
<dbReference type="Pfam" id="PF12141">
    <property type="entry name" value="BMT"/>
    <property type="match status" value="2"/>
</dbReference>